<keyword evidence="2" id="KW-0235">DNA replication</keyword>
<dbReference type="GO" id="GO:0006260">
    <property type="term" value="P:DNA replication"/>
    <property type="evidence" value="ECO:0007669"/>
    <property type="project" value="UniProtKB-KW"/>
</dbReference>
<accession>A0A828ZQ70</accession>
<evidence type="ECO:0000256" key="2">
    <source>
        <dbReference type="ARBA" id="ARBA00022705"/>
    </source>
</evidence>
<dbReference type="AlphaFoldDB" id="A0A828ZQ70"/>
<dbReference type="GO" id="GO:0003677">
    <property type="term" value="F:DNA binding"/>
    <property type="evidence" value="ECO:0007669"/>
    <property type="project" value="InterPro"/>
</dbReference>
<evidence type="ECO:0000313" key="4">
    <source>
        <dbReference type="Proteomes" id="UP000010553"/>
    </source>
</evidence>
<dbReference type="InterPro" id="IPR000989">
    <property type="entry name" value="Rep"/>
</dbReference>
<reference evidence="3 4" key="1">
    <citation type="submission" date="2012-12" db="EMBL/GenBank/DDBJ databases">
        <title>The Genome Sequence of Enterococcus faecium E1590.</title>
        <authorList>
            <consortium name="The Broad Institute Genome Sequencing Platform"/>
            <consortium name="The Broad Institute Genome Sequencing Center for Infectious Disease"/>
            <person name="Earl A.M."/>
            <person name="Gilmore M.S."/>
            <person name="van Schaik W."/>
            <person name="Lebreton F."/>
            <person name="Willems R.J."/>
            <person name="Walker B."/>
            <person name="Young S.K."/>
            <person name="Zeng Q."/>
            <person name="Gargeya S."/>
            <person name="Fitzgerald M."/>
            <person name="Haas B."/>
            <person name="Abouelleil A."/>
            <person name="Alvarado L."/>
            <person name="Arachchi H.M."/>
            <person name="Berlin A.M."/>
            <person name="Chapman S.B."/>
            <person name="Dewar J."/>
            <person name="Goldberg J."/>
            <person name="Griggs A."/>
            <person name="Gujja S."/>
            <person name="Hansen M."/>
            <person name="Howarth C."/>
            <person name="Imamovic A."/>
            <person name="Larimer J."/>
            <person name="McCowan C."/>
            <person name="Murphy C."/>
            <person name="Neiman D."/>
            <person name="Pearson M."/>
            <person name="Priest M."/>
            <person name="Roberts A."/>
            <person name="Saif S."/>
            <person name="Shea T."/>
            <person name="Sisk P."/>
            <person name="Sykes S."/>
            <person name="Wortman J."/>
            <person name="Nusbaum C."/>
            <person name="Birren B."/>
        </authorList>
    </citation>
    <scope>NUCLEOTIDE SEQUENCE [LARGE SCALE GENOMIC DNA]</scope>
    <source>
        <strain evidence="3 4">E1590</strain>
    </source>
</reference>
<proteinExistence type="inferred from homology"/>
<evidence type="ECO:0000256" key="1">
    <source>
        <dbReference type="ARBA" id="ARBA00008909"/>
    </source>
</evidence>
<comment type="caution">
    <text evidence="3">The sequence shown here is derived from an EMBL/GenBank/DDBJ whole genome shotgun (WGS) entry which is preliminary data.</text>
</comment>
<gene>
    <name evidence="3" type="ORF">OIE_05920</name>
</gene>
<name>A0A828ZQ70_ENTFC</name>
<protein>
    <submittedName>
        <fullName evidence="3">Replication protein</fullName>
    </submittedName>
</protein>
<dbReference type="Pfam" id="PF01446">
    <property type="entry name" value="Rep_1"/>
    <property type="match status" value="1"/>
</dbReference>
<sequence length="107" mass="12428">MKHGIQSQKVVAEVIKQKPTVRWLFLTLTVKNVYDGEELNKSLSDMAQGFRRMMQYKKINKNLVGFMRATEVTINNKDNSYNQHMHVLVCVEPTYFKNTENGSVAKF</sequence>
<evidence type="ECO:0000313" key="3">
    <source>
        <dbReference type="EMBL" id="ELA99281.1"/>
    </source>
</evidence>
<dbReference type="EMBL" id="AHXC01000025">
    <property type="protein sequence ID" value="ELA99281.1"/>
    <property type="molecule type" value="Genomic_DNA"/>
</dbReference>
<dbReference type="Proteomes" id="UP000010553">
    <property type="component" value="Unassembled WGS sequence"/>
</dbReference>
<organism evidence="3 4">
    <name type="scientific">Enterococcus faecium EnGen0003</name>
    <dbReference type="NCBI Taxonomy" id="1138901"/>
    <lineage>
        <taxon>Bacteria</taxon>
        <taxon>Bacillati</taxon>
        <taxon>Bacillota</taxon>
        <taxon>Bacilli</taxon>
        <taxon>Lactobacillales</taxon>
        <taxon>Enterococcaceae</taxon>
        <taxon>Enterococcus</taxon>
    </lineage>
</organism>
<comment type="similarity">
    <text evidence="1">Belongs to the Gram-positive plasmids replication protein type 1 family.</text>
</comment>